<evidence type="ECO:0000313" key="1">
    <source>
        <dbReference type="EMBL" id="GBO25788.1"/>
    </source>
</evidence>
<sequence length="95" mass="11227">MQELLYGERRNFEPWTDNEDDTYYCIHSLKCHTTPGGRLTPEITFNAHQVGTHGRYSVKSGFKPMAIQLRSLELENFRNAQFRRTKIVNHLERKT</sequence>
<proteinExistence type="predicted"/>
<comment type="caution">
    <text evidence="1">The sequence shown here is derived from an EMBL/GenBank/DDBJ whole genome shotgun (WGS) entry which is preliminary data.</text>
</comment>
<dbReference type="Proteomes" id="UP000499080">
    <property type="component" value="Unassembled WGS sequence"/>
</dbReference>
<organism evidence="1 2">
    <name type="scientific">Araneus ventricosus</name>
    <name type="common">Orbweaver spider</name>
    <name type="synonym">Epeira ventricosa</name>
    <dbReference type="NCBI Taxonomy" id="182803"/>
    <lineage>
        <taxon>Eukaryota</taxon>
        <taxon>Metazoa</taxon>
        <taxon>Ecdysozoa</taxon>
        <taxon>Arthropoda</taxon>
        <taxon>Chelicerata</taxon>
        <taxon>Arachnida</taxon>
        <taxon>Araneae</taxon>
        <taxon>Araneomorphae</taxon>
        <taxon>Entelegynae</taxon>
        <taxon>Araneoidea</taxon>
        <taxon>Araneidae</taxon>
        <taxon>Araneus</taxon>
    </lineage>
</organism>
<evidence type="ECO:0000313" key="2">
    <source>
        <dbReference type="Proteomes" id="UP000499080"/>
    </source>
</evidence>
<name>A0A4Y2VMZ7_ARAVE</name>
<dbReference type="EMBL" id="BGPR01048779">
    <property type="protein sequence ID" value="GBO25788.1"/>
    <property type="molecule type" value="Genomic_DNA"/>
</dbReference>
<protein>
    <submittedName>
        <fullName evidence="1">Uncharacterized protein</fullName>
    </submittedName>
</protein>
<gene>
    <name evidence="1" type="ORF">AVEN_152456_1</name>
</gene>
<accession>A0A4Y2VMZ7</accession>
<reference evidence="1 2" key="1">
    <citation type="journal article" date="2019" name="Sci. Rep.">
        <title>Orb-weaving spider Araneus ventricosus genome elucidates the spidroin gene catalogue.</title>
        <authorList>
            <person name="Kono N."/>
            <person name="Nakamura H."/>
            <person name="Ohtoshi R."/>
            <person name="Moran D.A.P."/>
            <person name="Shinohara A."/>
            <person name="Yoshida Y."/>
            <person name="Fujiwara M."/>
            <person name="Mori M."/>
            <person name="Tomita M."/>
            <person name="Arakawa K."/>
        </authorList>
    </citation>
    <scope>NUCLEOTIDE SEQUENCE [LARGE SCALE GENOMIC DNA]</scope>
</reference>
<keyword evidence="2" id="KW-1185">Reference proteome</keyword>
<dbReference type="AlphaFoldDB" id="A0A4Y2VMZ7"/>